<reference evidence="14 15" key="1">
    <citation type="submission" date="2019-06" db="EMBL/GenBank/DDBJ databases">
        <title>Wine fermentation using esterase from Monascus purpureus.</title>
        <authorList>
            <person name="Geng C."/>
            <person name="Zhang Y."/>
        </authorList>
    </citation>
    <scope>NUCLEOTIDE SEQUENCE [LARGE SCALE GENOMIC DNA]</scope>
    <source>
        <strain evidence="14">HQ1</strain>
    </source>
</reference>
<dbReference type="STRING" id="5098.A0A507R357"/>
<evidence type="ECO:0000256" key="6">
    <source>
        <dbReference type="ARBA" id="ARBA00023159"/>
    </source>
</evidence>
<keyword evidence="7 11" id="KW-0804">Transcription</keyword>
<dbReference type="GO" id="GO:0070847">
    <property type="term" value="C:core mediator complex"/>
    <property type="evidence" value="ECO:0007669"/>
    <property type="project" value="TreeGrafter"/>
</dbReference>
<evidence type="ECO:0000256" key="2">
    <source>
        <dbReference type="ARBA" id="ARBA00007813"/>
    </source>
</evidence>
<evidence type="ECO:0000256" key="11">
    <source>
        <dbReference type="RuleBase" id="RU365082"/>
    </source>
</evidence>
<dbReference type="AlphaFoldDB" id="A0A507R357"/>
<feature type="compositionally biased region" description="Polar residues" evidence="12">
    <location>
        <begin position="1040"/>
        <end position="1058"/>
    </location>
</feature>
<keyword evidence="5 11" id="KW-0805">Transcription regulation</keyword>
<evidence type="ECO:0000256" key="4">
    <source>
        <dbReference type="ARBA" id="ARBA00019619"/>
    </source>
</evidence>
<evidence type="ECO:0000313" key="15">
    <source>
        <dbReference type="Proteomes" id="UP000319663"/>
    </source>
</evidence>
<dbReference type="InterPro" id="IPR055122">
    <property type="entry name" value="Med14_N"/>
</dbReference>
<protein>
    <recommendedName>
        <fullName evidence="4 11">Mediator of RNA polymerase II transcription subunit 14</fullName>
    </recommendedName>
    <alternativeName>
        <fullName evidence="10 11">Mediator complex subunit 14</fullName>
    </alternativeName>
</protein>
<dbReference type="PANTHER" id="PTHR12809">
    <property type="entry name" value="MEDIATOR COMPLEX SUBUNIT"/>
    <property type="match status" value="1"/>
</dbReference>
<comment type="caution">
    <text evidence="14">The sequence shown here is derived from an EMBL/GenBank/DDBJ whole genome shotgun (WGS) entry which is preliminary data.</text>
</comment>
<dbReference type="GO" id="GO:0016592">
    <property type="term" value="C:mediator complex"/>
    <property type="evidence" value="ECO:0007669"/>
    <property type="project" value="UniProtKB-UniRule"/>
</dbReference>
<feature type="region of interest" description="Disordered" evidence="12">
    <location>
        <begin position="1040"/>
        <end position="1094"/>
    </location>
</feature>
<evidence type="ECO:0000256" key="8">
    <source>
        <dbReference type="ARBA" id="ARBA00023242"/>
    </source>
</evidence>
<dbReference type="GO" id="GO:0006357">
    <property type="term" value="P:regulation of transcription by RNA polymerase II"/>
    <property type="evidence" value="ECO:0007669"/>
    <property type="project" value="InterPro"/>
</dbReference>
<evidence type="ECO:0000313" key="14">
    <source>
        <dbReference type="EMBL" id="TQB75544.1"/>
    </source>
</evidence>
<dbReference type="Pfam" id="PF26204">
    <property type="entry name" value="Med14_fung"/>
    <property type="match status" value="1"/>
</dbReference>
<evidence type="ECO:0000256" key="5">
    <source>
        <dbReference type="ARBA" id="ARBA00023015"/>
    </source>
</evidence>
<organism evidence="14 15">
    <name type="scientific">Monascus purpureus</name>
    <name type="common">Red mold</name>
    <name type="synonym">Monascus anka</name>
    <dbReference type="NCBI Taxonomy" id="5098"/>
    <lineage>
        <taxon>Eukaryota</taxon>
        <taxon>Fungi</taxon>
        <taxon>Dikarya</taxon>
        <taxon>Ascomycota</taxon>
        <taxon>Pezizomycotina</taxon>
        <taxon>Eurotiomycetes</taxon>
        <taxon>Eurotiomycetidae</taxon>
        <taxon>Eurotiales</taxon>
        <taxon>Aspergillaceae</taxon>
        <taxon>Monascus</taxon>
    </lineage>
</organism>
<dbReference type="Proteomes" id="UP000319663">
    <property type="component" value="Unassembled WGS sequence"/>
</dbReference>
<comment type="subunit">
    <text evidence="3 11">Component of the Mediator complex.</text>
</comment>
<feature type="compositionally biased region" description="Polar residues" evidence="12">
    <location>
        <begin position="1076"/>
        <end position="1094"/>
    </location>
</feature>
<evidence type="ECO:0000256" key="1">
    <source>
        <dbReference type="ARBA" id="ARBA00004123"/>
    </source>
</evidence>
<keyword evidence="15" id="KW-1185">Reference proteome</keyword>
<feature type="domain" description="Mediator complex subunit MED14 N-terminal" evidence="13">
    <location>
        <begin position="83"/>
        <end position="293"/>
    </location>
</feature>
<dbReference type="InterPro" id="IPR013947">
    <property type="entry name" value="Mediator_Med14"/>
</dbReference>
<evidence type="ECO:0000256" key="7">
    <source>
        <dbReference type="ARBA" id="ARBA00023163"/>
    </source>
</evidence>
<dbReference type="OrthoDB" id="205099at2759"/>
<comment type="function">
    <text evidence="9 11">Component of the Mediator complex, a coactivator involved in the regulated transcription of nearly all RNA polymerase II-dependent genes. Mediator functions as a bridge to convey information from gene-specific regulatory proteins to the basal RNA polymerase II transcription machinery. Mediator is recruited to promoters by direct interactions with regulatory proteins and serves as a scaffold for the assembly of a functional preinitiation complex with RNA polymerase II and the general transcription factors.</text>
</comment>
<dbReference type="EMBL" id="VIFY01000018">
    <property type="protein sequence ID" value="TQB75544.1"/>
    <property type="molecule type" value="Genomic_DNA"/>
</dbReference>
<dbReference type="Pfam" id="PF08638">
    <property type="entry name" value="Med14"/>
    <property type="match status" value="1"/>
</dbReference>
<comment type="subcellular location">
    <subcellularLocation>
        <location evidence="1 11">Nucleus</location>
    </subcellularLocation>
</comment>
<keyword evidence="8 11" id="KW-0539">Nucleus</keyword>
<evidence type="ECO:0000256" key="12">
    <source>
        <dbReference type="SAM" id="MobiDB-lite"/>
    </source>
</evidence>
<dbReference type="PANTHER" id="PTHR12809:SF2">
    <property type="entry name" value="MEDIATOR OF RNA POLYMERASE II TRANSCRIPTION SUBUNIT 14"/>
    <property type="match status" value="1"/>
</dbReference>
<dbReference type="GO" id="GO:0003712">
    <property type="term" value="F:transcription coregulator activity"/>
    <property type="evidence" value="ECO:0007669"/>
    <property type="project" value="UniProtKB-UniRule"/>
</dbReference>
<evidence type="ECO:0000259" key="13">
    <source>
        <dbReference type="Pfam" id="PF08638"/>
    </source>
</evidence>
<gene>
    <name evidence="14" type="primary">RGR1</name>
    <name evidence="14" type="ORF">MPDQ_002508</name>
</gene>
<feature type="region of interest" description="Disordered" evidence="12">
    <location>
        <begin position="1"/>
        <end position="44"/>
    </location>
</feature>
<evidence type="ECO:0000256" key="9">
    <source>
        <dbReference type="ARBA" id="ARBA00025687"/>
    </source>
</evidence>
<sequence>MPGVMDNVSVDGSRQGLVPHDHEDNLSAPIPGAEKPRGSSDSKIGTLYVNGGLKDVDRSNRNSQVARSIPVEPFQLTHITHGFFPFAKLVNRSVQQCWNDLSDLITELVGIQISSQDQNSPSLLATGKVPGNQSAENVQKKLRILDFAHAKRAEFIKLLVLSQWSRKAADVSKLIDLQGFIRTRHQAYSGAIQLVGDMKRDLVRAQVATPDLKTALEVLSKGKVEAMPDLGYRPPKPLTPRNALKKLRKINRIIGVRLALHDTFPIPFRTYHVHDGRVTFIVPEEFEVDLSIAEESKTSQFFFVDIRFLFTPSSPVPKGRFFNELDIKVNNTLRDSGLWGCFDLLHSLVLTNKINILFKQATDLARGLWSDALHVELLHRTLVIQYWTSRPGPKSWFEIGIKSGHKKASYGQDRLGQVPFLGLRWIRGGQEVDSSDIVFDTGTLSVENILRSVIAIHISHILSSAYAKLNEMRLFSTRVLSLRAELSGIEPGDCHLDVQLTASRQLRVSIEPMSGASVLSSTPTVLDRPETERNPERSLADDVVTRISRVRCIAAMEEIESNAKMLGLEPVNPREFKLDIRKIFPSNVLRFSFFSHRLWERNWIAAATSSMDSDNLWAVQLRPLVTTVNDLALGAGARESTVLQWAQIISNTFLTPQQQLNYASCADLGHCLSGILAIYANARYLGELQRINFYPPLQKLQLDSDLQVPSIFLRYEVGKLPSSLRIALPMGLKRKTFVKETIRLAFLGVDPNSKLAILVAYGHLLVSGKSLTSLNSKLDHSLVFQPTGSGFAIRMLAPAGRSIIVNLLERLQRLECVLSILEILQRKRIAPLSLSLSKIAFAYGSERDLSASISIKVLGPSSSKNIDAVDLVSKPHSLFHLHLDINFDNPNPHRRIQESLTSILNNDYSDASLESVLDLLSVTLPLLQVFDRITTNTSLEEPLKVQVTVRNAKTFRISYPGTKCQMQLTLGRHLNRANWTLKDVSDPQDRLSHSHITAKLREMLYNSKGDGWRGLGNGAVAEVDGVCNLVSELHKCLTDTQSNPDTAAPDNQPNSASKVQPAEAGRTGHGGRVEVTTVQQSPRGSKSTNIITID</sequence>
<comment type="similarity">
    <text evidence="2 11">Belongs to the Mediator complex subunit 14 family.</text>
</comment>
<accession>A0A507R357</accession>
<name>A0A507R357_MONPU</name>
<evidence type="ECO:0000256" key="3">
    <source>
        <dbReference type="ARBA" id="ARBA00011837"/>
    </source>
</evidence>
<evidence type="ECO:0000256" key="10">
    <source>
        <dbReference type="ARBA" id="ARBA00032007"/>
    </source>
</evidence>
<proteinExistence type="inferred from homology"/>
<keyword evidence="6 11" id="KW-0010">Activator</keyword>